<name>A0AAV4X1L9_CAEEX</name>
<sequence>MLCGGICTFFCSSLYSKHETGKPSSFPLSDDPRRAVQRRKQFSGNPVLFRKIKTTNSSSRDWRALHPN</sequence>
<dbReference type="AlphaFoldDB" id="A0AAV4X1L9"/>
<dbReference type="EMBL" id="BPLR01017096">
    <property type="protein sequence ID" value="GIY88721.1"/>
    <property type="molecule type" value="Genomic_DNA"/>
</dbReference>
<reference evidence="1 2" key="1">
    <citation type="submission" date="2021-06" db="EMBL/GenBank/DDBJ databases">
        <title>Caerostris extrusa draft genome.</title>
        <authorList>
            <person name="Kono N."/>
            <person name="Arakawa K."/>
        </authorList>
    </citation>
    <scope>NUCLEOTIDE SEQUENCE [LARGE SCALE GENOMIC DNA]</scope>
</reference>
<proteinExistence type="predicted"/>
<evidence type="ECO:0008006" key="3">
    <source>
        <dbReference type="Google" id="ProtNLM"/>
    </source>
</evidence>
<dbReference type="Proteomes" id="UP001054945">
    <property type="component" value="Unassembled WGS sequence"/>
</dbReference>
<accession>A0AAV4X1L9</accession>
<evidence type="ECO:0000313" key="2">
    <source>
        <dbReference type="Proteomes" id="UP001054945"/>
    </source>
</evidence>
<protein>
    <recommendedName>
        <fullName evidence="3">Ycf15</fullName>
    </recommendedName>
</protein>
<organism evidence="1 2">
    <name type="scientific">Caerostris extrusa</name>
    <name type="common">Bark spider</name>
    <name type="synonym">Caerostris bankana</name>
    <dbReference type="NCBI Taxonomy" id="172846"/>
    <lineage>
        <taxon>Eukaryota</taxon>
        <taxon>Metazoa</taxon>
        <taxon>Ecdysozoa</taxon>
        <taxon>Arthropoda</taxon>
        <taxon>Chelicerata</taxon>
        <taxon>Arachnida</taxon>
        <taxon>Araneae</taxon>
        <taxon>Araneomorphae</taxon>
        <taxon>Entelegynae</taxon>
        <taxon>Araneoidea</taxon>
        <taxon>Araneidae</taxon>
        <taxon>Caerostris</taxon>
    </lineage>
</organism>
<comment type="caution">
    <text evidence="1">The sequence shown here is derived from an EMBL/GenBank/DDBJ whole genome shotgun (WGS) entry which is preliminary data.</text>
</comment>
<keyword evidence="2" id="KW-1185">Reference proteome</keyword>
<gene>
    <name evidence="1" type="ORF">CEXT_279631</name>
</gene>
<evidence type="ECO:0000313" key="1">
    <source>
        <dbReference type="EMBL" id="GIY88721.1"/>
    </source>
</evidence>